<proteinExistence type="predicted"/>
<protein>
    <submittedName>
        <fullName evidence="1">Uncharacterized protein</fullName>
    </submittedName>
</protein>
<sequence length="68" mass="7547">MQQFKFEALMLTQNLGELQAAPRKGTGKIEENGDHGVTLTRGVEVPVRSKATIEFFCLFCERGGFPLC</sequence>
<gene>
    <name evidence="1" type="ORF">DC3_45370</name>
</gene>
<organism evidence="1 2">
    <name type="scientific">Deinococcus cellulosilyticus (strain DSM 18568 / NBRC 106333 / KACC 11606 / 5516J-15)</name>
    <dbReference type="NCBI Taxonomy" id="1223518"/>
    <lineage>
        <taxon>Bacteria</taxon>
        <taxon>Thermotogati</taxon>
        <taxon>Deinococcota</taxon>
        <taxon>Deinococci</taxon>
        <taxon>Deinococcales</taxon>
        <taxon>Deinococcaceae</taxon>
        <taxon>Deinococcus</taxon>
    </lineage>
</organism>
<dbReference type="Proteomes" id="UP000321306">
    <property type="component" value="Unassembled WGS sequence"/>
</dbReference>
<keyword evidence="2" id="KW-1185">Reference proteome</keyword>
<dbReference type="EMBL" id="BJXB01000025">
    <property type="protein sequence ID" value="GEM48902.1"/>
    <property type="molecule type" value="Genomic_DNA"/>
</dbReference>
<dbReference type="AlphaFoldDB" id="A0A511N7T4"/>
<comment type="caution">
    <text evidence="1">The sequence shown here is derived from an EMBL/GenBank/DDBJ whole genome shotgun (WGS) entry which is preliminary data.</text>
</comment>
<evidence type="ECO:0000313" key="1">
    <source>
        <dbReference type="EMBL" id="GEM48902.1"/>
    </source>
</evidence>
<reference evidence="1 2" key="1">
    <citation type="submission" date="2019-07" db="EMBL/GenBank/DDBJ databases">
        <title>Whole genome shotgun sequence of Deinococcus cellulosilyticus NBRC 106333.</title>
        <authorList>
            <person name="Hosoyama A."/>
            <person name="Uohara A."/>
            <person name="Ohji S."/>
            <person name="Ichikawa N."/>
        </authorList>
    </citation>
    <scope>NUCLEOTIDE SEQUENCE [LARGE SCALE GENOMIC DNA]</scope>
    <source>
        <strain evidence="1 2">NBRC 106333</strain>
    </source>
</reference>
<name>A0A511N7T4_DEIC1</name>
<evidence type="ECO:0000313" key="2">
    <source>
        <dbReference type="Proteomes" id="UP000321306"/>
    </source>
</evidence>
<accession>A0A511N7T4</accession>